<protein>
    <submittedName>
        <fullName evidence="2">Uncharacterized protein</fullName>
    </submittedName>
</protein>
<organism evidence="2 3">
    <name type="scientific">Mytilus galloprovincialis</name>
    <name type="common">Mediterranean mussel</name>
    <dbReference type="NCBI Taxonomy" id="29158"/>
    <lineage>
        <taxon>Eukaryota</taxon>
        <taxon>Metazoa</taxon>
        <taxon>Spiralia</taxon>
        <taxon>Lophotrochozoa</taxon>
        <taxon>Mollusca</taxon>
        <taxon>Bivalvia</taxon>
        <taxon>Autobranchia</taxon>
        <taxon>Pteriomorphia</taxon>
        <taxon>Mytilida</taxon>
        <taxon>Mytiloidea</taxon>
        <taxon>Mytilidae</taxon>
        <taxon>Mytilinae</taxon>
        <taxon>Mytilus</taxon>
    </lineage>
</organism>
<keyword evidence="3" id="KW-1185">Reference proteome</keyword>
<dbReference type="Proteomes" id="UP000596742">
    <property type="component" value="Unassembled WGS sequence"/>
</dbReference>
<evidence type="ECO:0000256" key="1">
    <source>
        <dbReference type="SAM" id="Phobius"/>
    </source>
</evidence>
<dbReference type="EMBL" id="UYJE01007349">
    <property type="protein sequence ID" value="VDI53988.1"/>
    <property type="molecule type" value="Genomic_DNA"/>
</dbReference>
<name>A0A8B6FR23_MYTGA</name>
<evidence type="ECO:0000313" key="2">
    <source>
        <dbReference type="EMBL" id="VDI53988.1"/>
    </source>
</evidence>
<keyword evidence="1" id="KW-1133">Transmembrane helix</keyword>
<sequence length="280" mass="31722">MAEVRHIGRILKEEEFTLESPKLFSYIISHDGYCNGTNIVNTYKFLFGLYFLGCETAVLSEAVKYGNTSRTFSNECLTSIKNIEQHMMSIYSVCTRDSCDRVIGVLESVIGSHYNKPVEKTAGEILVRLPWFYFTIFKFNRNPGGQMTGNFLPSYVTIHHGHTYFIIVWSPFKTLLKSDDTTVSFVLEFDATNFDSDYRGMYVNRNIARKPAMVIGHFNNDVTKVSYSRCTKTSKITLAPEPGHILNAKSDSGKISSVNVVLLLSIAVLHLFYNVINLIK</sequence>
<dbReference type="AlphaFoldDB" id="A0A8B6FR23"/>
<keyword evidence="1" id="KW-0472">Membrane</keyword>
<dbReference type="OrthoDB" id="10334065at2759"/>
<accession>A0A8B6FR23</accession>
<feature type="transmembrane region" description="Helical" evidence="1">
    <location>
        <begin position="260"/>
        <end position="279"/>
    </location>
</feature>
<evidence type="ECO:0000313" key="3">
    <source>
        <dbReference type="Proteomes" id="UP000596742"/>
    </source>
</evidence>
<gene>
    <name evidence="2" type="ORF">MGAL_10B049602</name>
</gene>
<proteinExistence type="predicted"/>
<reference evidence="2" key="1">
    <citation type="submission" date="2018-11" db="EMBL/GenBank/DDBJ databases">
        <authorList>
            <person name="Alioto T."/>
            <person name="Alioto T."/>
        </authorList>
    </citation>
    <scope>NUCLEOTIDE SEQUENCE</scope>
</reference>
<comment type="caution">
    <text evidence="2">The sequence shown here is derived from an EMBL/GenBank/DDBJ whole genome shotgun (WGS) entry which is preliminary data.</text>
</comment>
<keyword evidence="1" id="KW-0812">Transmembrane</keyword>